<dbReference type="AlphaFoldDB" id="A0A2Y9AU48"/>
<gene>
    <name evidence="2" type="primary">def</name>
    <name evidence="3" type="ORF">BCF38_10450</name>
    <name evidence="4" type="ORF">SAMN05421539_10450</name>
</gene>
<evidence type="ECO:0000313" key="4">
    <source>
        <dbReference type="EMBL" id="SSA45759.1"/>
    </source>
</evidence>
<dbReference type="EC" id="3.5.1.88" evidence="2"/>
<keyword evidence="5" id="KW-1185">Reference proteome</keyword>
<sequence>MHGAVARPRARAYLALIMKRPILIHPDPRLKKVAKPVSDISDELRGLADDMLETMYDAPGIGLAAPQIGVDARLIVLDCVKEEGAAPRPLAMFNPEIVAASDETSTYEEGCLSIPEQFAEVTRPAEVTVRWIDADGNEVSEDMNGLWATCVQHEIDHLDGKLFIDYLKPLKRQLITRKMMKLKRERARG</sequence>
<dbReference type="GO" id="GO:0006412">
    <property type="term" value="P:translation"/>
    <property type="evidence" value="ECO:0007669"/>
    <property type="project" value="UniProtKB-UniRule"/>
</dbReference>
<comment type="function">
    <text evidence="2">Removes the formyl group from the N-terminal Met of newly synthesized proteins. Requires at least a dipeptide for an efficient rate of reaction. N-terminal L-methionine is a prerequisite for activity but the enzyme has broad specificity at other positions.</text>
</comment>
<dbReference type="PANTHER" id="PTHR10458:SF22">
    <property type="entry name" value="PEPTIDE DEFORMYLASE"/>
    <property type="match status" value="1"/>
</dbReference>
<dbReference type="Pfam" id="PF01327">
    <property type="entry name" value="Pep_deformylase"/>
    <property type="match status" value="1"/>
</dbReference>
<feature type="binding site" evidence="2">
    <location>
        <position position="153"/>
    </location>
    <ligand>
        <name>Fe cation</name>
        <dbReference type="ChEBI" id="CHEBI:24875"/>
    </ligand>
</feature>
<evidence type="ECO:0000313" key="5">
    <source>
        <dbReference type="Proteomes" id="UP000245839"/>
    </source>
</evidence>
<dbReference type="InterPro" id="IPR036821">
    <property type="entry name" value="Peptide_deformylase_sf"/>
</dbReference>
<dbReference type="PANTHER" id="PTHR10458">
    <property type="entry name" value="PEPTIDE DEFORMYLASE"/>
    <property type="match status" value="1"/>
</dbReference>
<protein>
    <recommendedName>
        <fullName evidence="2">Peptide deformylase</fullName>
        <shortName evidence="2">PDF</shortName>
        <ecNumber evidence="2">3.5.1.88</ecNumber>
    </recommendedName>
    <alternativeName>
        <fullName evidence="2">Polypeptide deformylase</fullName>
    </alternativeName>
</protein>
<dbReference type="InterPro" id="IPR023635">
    <property type="entry name" value="Peptide_deformylase"/>
</dbReference>
<dbReference type="HAMAP" id="MF_00163">
    <property type="entry name" value="Pep_deformylase"/>
    <property type="match status" value="1"/>
</dbReference>
<evidence type="ECO:0000313" key="6">
    <source>
        <dbReference type="Proteomes" id="UP000251571"/>
    </source>
</evidence>
<name>A0A2Y9AU48_9RHOB</name>
<proteinExistence type="inferred from homology"/>
<evidence type="ECO:0000256" key="2">
    <source>
        <dbReference type="HAMAP-Rule" id="MF_00163"/>
    </source>
</evidence>
<dbReference type="EMBL" id="UETC01000004">
    <property type="protein sequence ID" value="SSA45759.1"/>
    <property type="molecule type" value="Genomic_DNA"/>
</dbReference>
<evidence type="ECO:0000256" key="1">
    <source>
        <dbReference type="ARBA" id="ARBA00010759"/>
    </source>
</evidence>
<organism evidence="4 6">
    <name type="scientific">Jannaschia seohaensis</name>
    <dbReference type="NCBI Taxonomy" id="475081"/>
    <lineage>
        <taxon>Bacteria</taxon>
        <taxon>Pseudomonadati</taxon>
        <taxon>Pseudomonadota</taxon>
        <taxon>Alphaproteobacteria</taxon>
        <taxon>Rhodobacterales</taxon>
        <taxon>Roseobacteraceae</taxon>
        <taxon>Jannaschia</taxon>
    </lineage>
</organism>
<reference evidence="3 5" key="2">
    <citation type="submission" date="2018-03" db="EMBL/GenBank/DDBJ databases">
        <title>Genomic Encyclopedia of Archaeal and Bacterial Type Strains, Phase II (KMG-II): from individual species to whole genera.</title>
        <authorList>
            <person name="Goeker M."/>
        </authorList>
    </citation>
    <scope>NUCLEOTIDE SEQUENCE [LARGE SCALE GENOMIC DNA]</scope>
    <source>
        <strain evidence="3 5">DSM 25227</strain>
    </source>
</reference>
<dbReference type="GO" id="GO:0042586">
    <property type="term" value="F:peptide deformylase activity"/>
    <property type="evidence" value="ECO:0007669"/>
    <property type="project" value="UniProtKB-UniRule"/>
</dbReference>
<dbReference type="NCBIfam" id="NF001159">
    <property type="entry name" value="PRK00150.1-3"/>
    <property type="match status" value="1"/>
</dbReference>
<dbReference type="NCBIfam" id="TIGR00079">
    <property type="entry name" value="pept_deformyl"/>
    <property type="match status" value="1"/>
</dbReference>
<keyword evidence="2" id="KW-0648">Protein biosynthesis</keyword>
<dbReference type="EMBL" id="QGDJ01000004">
    <property type="protein sequence ID" value="PWJ19119.1"/>
    <property type="molecule type" value="Genomic_DNA"/>
</dbReference>
<feature type="binding site" evidence="2">
    <location>
        <position position="157"/>
    </location>
    <ligand>
        <name>Fe cation</name>
        <dbReference type="ChEBI" id="CHEBI:24875"/>
    </ligand>
</feature>
<evidence type="ECO:0000313" key="3">
    <source>
        <dbReference type="EMBL" id="PWJ19119.1"/>
    </source>
</evidence>
<dbReference type="Gene3D" id="3.90.45.10">
    <property type="entry name" value="Peptide deformylase"/>
    <property type="match status" value="1"/>
</dbReference>
<reference evidence="4 6" key="1">
    <citation type="submission" date="2016-10" db="EMBL/GenBank/DDBJ databases">
        <authorList>
            <person name="Cai Z."/>
        </authorList>
    </citation>
    <scope>NUCLEOTIDE SEQUENCE [LARGE SCALE GENOMIC DNA]</scope>
    <source>
        <strain evidence="4 6">DSM 25227</strain>
    </source>
</reference>
<comment type="similarity">
    <text evidence="1 2">Belongs to the polypeptide deformylase family.</text>
</comment>
<dbReference type="Proteomes" id="UP000245839">
    <property type="component" value="Unassembled WGS sequence"/>
</dbReference>
<keyword evidence="2" id="KW-0479">Metal-binding</keyword>
<dbReference type="CDD" id="cd00487">
    <property type="entry name" value="Pep_deformylase"/>
    <property type="match status" value="1"/>
</dbReference>
<feature type="active site" evidence="2">
    <location>
        <position position="154"/>
    </location>
</feature>
<keyword evidence="2" id="KW-0378">Hydrolase</keyword>
<dbReference type="PRINTS" id="PR01576">
    <property type="entry name" value="PDEFORMYLASE"/>
</dbReference>
<comment type="catalytic activity">
    <reaction evidence="2">
        <text>N-terminal N-formyl-L-methionyl-[peptide] + H2O = N-terminal L-methionyl-[peptide] + formate</text>
        <dbReference type="Rhea" id="RHEA:24420"/>
        <dbReference type="Rhea" id="RHEA-COMP:10639"/>
        <dbReference type="Rhea" id="RHEA-COMP:10640"/>
        <dbReference type="ChEBI" id="CHEBI:15377"/>
        <dbReference type="ChEBI" id="CHEBI:15740"/>
        <dbReference type="ChEBI" id="CHEBI:49298"/>
        <dbReference type="ChEBI" id="CHEBI:64731"/>
        <dbReference type="EC" id="3.5.1.88"/>
    </reaction>
</comment>
<dbReference type="SUPFAM" id="SSF56420">
    <property type="entry name" value="Peptide deformylase"/>
    <property type="match status" value="1"/>
</dbReference>
<dbReference type="PIRSF" id="PIRSF004749">
    <property type="entry name" value="Pep_def"/>
    <property type="match status" value="1"/>
</dbReference>
<accession>A0A2Y9AU48</accession>
<feature type="binding site" evidence="2">
    <location>
        <position position="111"/>
    </location>
    <ligand>
        <name>Fe cation</name>
        <dbReference type="ChEBI" id="CHEBI:24875"/>
    </ligand>
</feature>
<dbReference type="Proteomes" id="UP000251571">
    <property type="component" value="Unassembled WGS sequence"/>
</dbReference>
<comment type="cofactor">
    <cofactor evidence="2">
        <name>Fe(2+)</name>
        <dbReference type="ChEBI" id="CHEBI:29033"/>
    </cofactor>
    <text evidence="2">Binds 1 Fe(2+) ion.</text>
</comment>
<dbReference type="GO" id="GO:0046872">
    <property type="term" value="F:metal ion binding"/>
    <property type="evidence" value="ECO:0007669"/>
    <property type="project" value="UniProtKB-KW"/>
</dbReference>
<keyword evidence="2" id="KW-0408">Iron</keyword>